<reference evidence="2 3" key="1">
    <citation type="submission" date="2016-11" db="EMBL/GenBank/DDBJ databases">
        <authorList>
            <person name="Jaros S."/>
            <person name="Januszkiewicz K."/>
            <person name="Wedrychowicz H."/>
        </authorList>
    </citation>
    <scope>NUCLEOTIDE SEQUENCE [LARGE SCALE GENOMIC DNA]</scope>
    <source>
        <strain evidence="2 3">CGMCC 1.7049</strain>
    </source>
</reference>
<gene>
    <name evidence="2" type="ORF">SAMN04488068_0557</name>
</gene>
<feature type="signal peptide" evidence="1">
    <location>
        <begin position="1"/>
        <end position="19"/>
    </location>
</feature>
<name>A0A1M5KGT2_9GAMM</name>
<proteinExistence type="predicted"/>
<protein>
    <recommendedName>
        <fullName evidence="4">Phosphodiesterase</fullName>
    </recommendedName>
</protein>
<dbReference type="Proteomes" id="UP000199758">
    <property type="component" value="Unassembled WGS sequence"/>
</dbReference>
<dbReference type="EMBL" id="FQWZ01000001">
    <property type="protein sequence ID" value="SHG52002.1"/>
    <property type="molecule type" value="Genomic_DNA"/>
</dbReference>
<dbReference type="RefSeq" id="WP_072893580.1">
    <property type="nucleotide sequence ID" value="NZ_FQWZ01000001.1"/>
</dbReference>
<evidence type="ECO:0000313" key="3">
    <source>
        <dbReference type="Proteomes" id="UP000199758"/>
    </source>
</evidence>
<keyword evidence="3" id="KW-1185">Reference proteome</keyword>
<dbReference type="OrthoDB" id="7063662at2"/>
<dbReference type="STRING" id="490188.SAMN04488068_0557"/>
<evidence type="ECO:0000313" key="2">
    <source>
        <dbReference type="EMBL" id="SHG52002.1"/>
    </source>
</evidence>
<keyword evidence="1" id="KW-0732">Signal</keyword>
<organism evidence="2 3">
    <name type="scientific">Hydrocarboniphaga daqingensis</name>
    <dbReference type="NCBI Taxonomy" id="490188"/>
    <lineage>
        <taxon>Bacteria</taxon>
        <taxon>Pseudomonadati</taxon>
        <taxon>Pseudomonadota</taxon>
        <taxon>Gammaproteobacteria</taxon>
        <taxon>Nevskiales</taxon>
        <taxon>Nevskiaceae</taxon>
        <taxon>Hydrocarboniphaga</taxon>
    </lineage>
</organism>
<dbReference type="AlphaFoldDB" id="A0A1M5KGT2"/>
<accession>A0A1M5KGT2</accession>
<evidence type="ECO:0000256" key="1">
    <source>
        <dbReference type="SAM" id="SignalP"/>
    </source>
</evidence>
<feature type="chain" id="PRO_5012544899" description="Phosphodiesterase" evidence="1">
    <location>
        <begin position="20"/>
        <end position="106"/>
    </location>
</feature>
<sequence>MKVPLAALLFAACLTTADAETLALPDAGASSAVDLPGRGATMAAVERQYGAPMRRHAAVGGDQPQHPPITRWDYDGFAVFFENQHVVAAVRPDAPAPIVNREGLDR</sequence>
<evidence type="ECO:0008006" key="4">
    <source>
        <dbReference type="Google" id="ProtNLM"/>
    </source>
</evidence>